<dbReference type="InterPro" id="IPR000330">
    <property type="entry name" value="SNF2_N"/>
</dbReference>
<dbReference type="GO" id="GO:0005524">
    <property type="term" value="F:ATP binding"/>
    <property type="evidence" value="ECO:0007669"/>
    <property type="project" value="UniProtKB-KW"/>
</dbReference>
<feature type="domain" description="SNF2 N-terminal" evidence="7">
    <location>
        <begin position="144"/>
        <end position="269"/>
    </location>
</feature>
<proteinExistence type="predicted"/>
<dbReference type="InterPro" id="IPR027417">
    <property type="entry name" value="P-loop_NTPase"/>
</dbReference>
<dbReference type="InterPro" id="IPR038718">
    <property type="entry name" value="SNF2-like_sf"/>
</dbReference>
<organism evidence="8 9">
    <name type="scientific">Cinchona calisaya</name>
    <dbReference type="NCBI Taxonomy" id="153742"/>
    <lineage>
        <taxon>Eukaryota</taxon>
        <taxon>Viridiplantae</taxon>
        <taxon>Streptophyta</taxon>
        <taxon>Embryophyta</taxon>
        <taxon>Tracheophyta</taxon>
        <taxon>Spermatophyta</taxon>
        <taxon>Magnoliopsida</taxon>
        <taxon>eudicotyledons</taxon>
        <taxon>Gunneridae</taxon>
        <taxon>Pentapetalae</taxon>
        <taxon>asterids</taxon>
        <taxon>lamiids</taxon>
        <taxon>Gentianales</taxon>
        <taxon>Rubiaceae</taxon>
        <taxon>Cinchonoideae</taxon>
        <taxon>Cinchoneae</taxon>
        <taxon>Cinchona</taxon>
    </lineage>
</organism>
<sequence>MLKEGYTHEEKPAPVEEKATSESTLPLKFRFEDKDPARQEKEEWEIEIDNLFAEMELCLYLPDPDSTSSTTAENDDAAATEKTSAERCQLGEHQLKKPRPRRRDWVDHCGRDFSSFNELNLGVSACENYYTAILDEGSSQLSDDGRGCIILHAPGTGKTCLTVVFILSLMKMYPMCWPSIIAPSSKLLTWKDEFKKWALDIPFLNLNSEKERSVLGISYQLFEQLASRHKKEPIDLAVKKILQLPGLVVLDERHTPRNHRSFLWKALTEL</sequence>
<reference evidence="8 9" key="1">
    <citation type="submission" date="2024-11" db="EMBL/GenBank/DDBJ databases">
        <title>A near-complete genome assembly of Cinchona calisaya.</title>
        <authorList>
            <person name="Lian D.C."/>
            <person name="Zhao X.W."/>
            <person name="Wei L."/>
        </authorList>
    </citation>
    <scope>NUCLEOTIDE SEQUENCE [LARGE SCALE GENOMIC DNA]</scope>
    <source>
        <tissue evidence="8">Nenye</tissue>
    </source>
</reference>
<dbReference type="GO" id="GO:0004386">
    <property type="term" value="F:helicase activity"/>
    <property type="evidence" value="ECO:0007669"/>
    <property type="project" value="UniProtKB-KW"/>
</dbReference>
<feature type="compositionally biased region" description="Basic and acidic residues" evidence="6">
    <location>
        <begin position="1"/>
        <end position="20"/>
    </location>
</feature>
<dbReference type="PANTHER" id="PTHR45821">
    <property type="entry name" value="SNF2 DOMAIN-CONTAINING PROTEIN CLASSY 2-RELATED"/>
    <property type="match status" value="1"/>
</dbReference>
<evidence type="ECO:0000256" key="5">
    <source>
        <dbReference type="ARBA" id="ARBA00023242"/>
    </source>
</evidence>
<comment type="caution">
    <text evidence="8">The sequence shown here is derived from an EMBL/GenBank/DDBJ whole genome shotgun (WGS) entry which is preliminary data.</text>
</comment>
<keyword evidence="4" id="KW-0067">ATP-binding</keyword>
<evidence type="ECO:0000256" key="4">
    <source>
        <dbReference type="ARBA" id="ARBA00022840"/>
    </source>
</evidence>
<dbReference type="Pfam" id="PF00176">
    <property type="entry name" value="SNF2-rel_dom"/>
    <property type="match status" value="1"/>
</dbReference>
<keyword evidence="2" id="KW-0547">Nucleotide-binding</keyword>
<dbReference type="SUPFAM" id="SSF52540">
    <property type="entry name" value="P-loop containing nucleoside triphosphate hydrolases"/>
    <property type="match status" value="1"/>
</dbReference>
<dbReference type="PANTHER" id="PTHR45821:SF5">
    <property type="entry name" value="SNF2 DOMAIN-CONTAINING PROTEIN CLASSY 4"/>
    <property type="match status" value="1"/>
</dbReference>
<keyword evidence="5" id="KW-0539">Nucleus</keyword>
<dbReference type="Gene3D" id="3.40.50.10810">
    <property type="entry name" value="Tandem AAA-ATPase domain"/>
    <property type="match status" value="1"/>
</dbReference>
<evidence type="ECO:0000256" key="6">
    <source>
        <dbReference type="SAM" id="MobiDB-lite"/>
    </source>
</evidence>
<dbReference type="EMBL" id="JBJUIK010000014">
    <property type="protein sequence ID" value="KAL3504175.1"/>
    <property type="molecule type" value="Genomic_DNA"/>
</dbReference>
<keyword evidence="3" id="KW-0347">Helicase</keyword>
<dbReference type="GO" id="GO:0005634">
    <property type="term" value="C:nucleus"/>
    <property type="evidence" value="ECO:0007669"/>
    <property type="project" value="UniProtKB-SubCell"/>
</dbReference>
<evidence type="ECO:0000256" key="1">
    <source>
        <dbReference type="ARBA" id="ARBA00004123"/>
    </source>
</evidence>
<name>A0ABD2YEA5_9GENT</name>
<feature type="region of interest" description="Disordered" evidence="6">
    <location>
        <begin position="63"/>
        <end position="93"/>
    </location>
</feature>
<evidence type="ECO:0000256" key="2">
    <source>
        <dbReference type="ARBA" id="ARBA00022741"/>
    </source>
</evidence>
<dbReference type="Proteomes" id="UP001630127">
    <property type="component" value="Unassembled WGS sequence"/>
</dbReference>
<keyword evidence="3" id="KW-0378">Hydrolase</keyword>
<feature type="compositionally biased region" description="Basic and acidic residues" evidence="6">
    <location>
        <begin position="29"/>
        <end position="40"/>
    </location>
</feature>
<evidence type="ECO:0000259" key="7">
    <source>
        <dbReference type="Pfam" id="PF00176"/>
    </source>
</evidence>
<feature type="region of interest" description="Disordered" evidence="6">
    <location>
        <begin position="1"/>
        <end position="40"/>
    </location>
</feature>
<evidence type="ECO:0000313" key="9">
    <source>
        <dbReference type="Proteomes" id="UP001630127"/>
    </source>
</evidence>
<accession>A0ABD2YEA5</accession>
<evidence type="ECO:0000256" key="3">
    <source>
        <dbReference type="ARBA" id="ARBA00022806"/>
    </source>
</evidence>
<dbReference type="InterPro" id="IPR044567">
    <property type="entry name" value="CLSY/DRD1"/>
</dbReference>
<gene>
    <name evidence="8" type="ORF">ACH5RR_034016</name>
</gene>
<keyword evidence="9" id="KW-1185">Reference proteome</keyword>
<comment type="subcellular location">
    <subcellularLocation>
        <location evidence="1">Nucleus</location>
    </subcellularLocation>
</comment>
<evidence type="ECO:0000313" key="8">
    <source>
        <dbReference type="EMBL" id="KAL3504175.1"/>
    </source>
</evidence>
<protein>
    <recommendedName>
        <fullName evidence="7">SNF2 N-terminal domain-containing protein</fullName>
    </recommendedName>
</protein>
<dbReference type="AlphaFoldDB" id="A0ABD2YEA5"/>
<feature type="compositionally biased region" description="Basic and acidic residues" evidence="6">
    <location>
        <begin position="83"/>
        <end position="93"/>
    </location>
</feature>